<dbReference type="InterPro" id="IPR001647">
    <property type="entry name" value="HTH_TetR"/>
</dbReference>
<gene>
    <name evidence="6" type="ORF">FOE78_00800</name>
</gene>
<sequence>MSRRSENEPRPRRGYRLGARAQAVQQTRQAILRAAEQLFDKRWYDEVSLADIAGAAGVSQPTVINHFGSKEGVYLRGIVELVGPRVTDYRSRARPGDPASIITTVIGDYEQTGLGAMRMRAQAERSDGVADAVRYGRQAHRAWVESVFGPQLAVLAPGRRKVVAGLLATVLDVATWHQLRHLDGRSVTQAKSDLRQLVDGVLGATR</sequence>
<evidence type="ECO:0000313" key="7">
    <source>
        <dbReference type="Proteomes" id="UP000319263"/>
    </source>
</evidence>
<dbReference type="InterPro" id="IPR009057">
    <property type="entry name" value="Homeodomain-like_sf"/>
</dbReference>
<dbReference type="PRINTS" id="PR00455">
    <property type="entry name" value="HTHTETR"/>
</dbReference>
<dbReference type="Proteomes" id="UP000319263">
    <property type="component" value="Chromosome"/>
</dbReference>
<dbReference type="PROSITE" id="PS50977">
    <property type="entry name" value="HTH_TETR_2"/>
    <property type="match status" value="1"/>
</dbReference>
<dbReference type="GO" id="GO:0003700">
    <property type="term" value="F:DNA-binding transcription factor activity"/>
    <property type="evidence" value="ECO:0007669"/>
    <property type="project" value="TreeGrafter"/>
</dbReference>
<dbReference type="InterPro" id="IPR050109">
    <property type="entry name" value="HTH-type_TetR-like_transc_reg"/>
</dbReference>
<keyword evidence="2 4" id="KW-0238">DNA-binding</keyword>
<dbReference type="KEGG" id="mik:FOE78_00800"/>
<dbReference type="Pfam" id="PF00440">
    <property type="entry name" value="TetR_N"/>
    <property type="match status" value="1"/>
</dbReference>
<evidence type="ECO:0000313" key="6">
    <source>
        <dbReference type="EMBL" id="QDP94651.1"/>
    </source>
</evidence>
<evidence type="ECO:0000256" key="3">
    <source>
        <dbReference type="ARBA" id="ARBA00023163"/>
    </source>
</evidence>
<dbReference type="Gene3D" id="1.10.357.10">
    <property type="entry name" value="Tetracycline Repressor, domain 2"/>
    <property type="match status" value="1"/>
</dbReference>
<organism evidence="6 7">
    <name type="scientific">Microlunatus elymi</name>
    <dbReference type="NCBI Taxonomy" id="2596828"/>
    <lineage>
        <taxon>Bacteria</taxon>
        <taxon>Bacillati</taxon>
        <taxon>Actinomycetota</taxon>
        <taxon>Actinomycetes</taxon>
        <taxon>Propionibacteriales</taxon>
        <taxon>Propionibacteriaceae</taxon>
        <taxon>Microlunatus</taxon>
    </lineage>
</organism>
<keyword evidence="7" id="KW-1185">Reference proteome</keyword>
<dbReference type="OrthoDB" id="5177743at2"/>
<dbReference type="GO" id="GO:0000976">
    <property type="term" value="F:transcription cis-regulatory region binding"/>
    <property type="evidence" value="ECO:0007669"/>
    <property type="project" value="TreeGrafter"/>
</dbReference>
<feature type="domain" description="HTH tetR-type" evidence="5">
    <location>
        <begin position="25"/>
        <end position="85"/>
    </location>
</feature>
<keyword evidence="3" id="KW-0804">Transcription</keyword>
<evidence type="ECO:0000256" key="2">
    <source>
        <dbReference type="ARBA" id="ARBA00023125"/>
    </source>
</evidence>
<name>A0A516PUM0_9ACTN</name>
<dbReference type="SUPFAM" id="SSF46689">
    <property type="entry name" value="Homeodomain-like"/>
    <property type="match status" value="1"/>
</dbReference>
<feature type="DNA-binding region" description="H-T-H motif" evidence="4">
    <location>
        <begin position="48"/>
        <end position="67"/>
    </location>
</feature>
<evidence type="ECO:0000259" key="5">
    <source>
        <dbReference type="PROSITE" id="PS50977"/>
    </source>
</evidence>
<evidence type="ECO:0000256" key="4">
    <source>
        <dbReference type="PROSITE-ProRule" id="PRU00335"/>
    </source>
</evidence>
<dbReference type="AlphaFoldDB" id="A0A516PUM0"/>
<dbReference type="RefSeq" id="WP_143984640.1">
    <property type="nucleotide sequence ID" value="NZ_CP041692.1"/>
</dbReference>
<protein>
    <submittedName>
        <fullName evidence="6">TetR/AcrR family transcriptional regulator</fullName>
    </submittedName>
</protein>
<dbReference type="EMBL" id="CP041692">
    <property type="protein sequence ID" value="QDP94651.1"/>
    <property type="molecule type" value="Genomic_DNA"/>
</dbReference>
<dbReference type="PANTHER" id="PTHR30055">
    <property type="entry name" value="HTH-TYPE TRANSCRIPTIONAL REGULATOR RUTR"/>
    <property type="match status" value="1"/>
</dbReference>
<accession>A0A516PUM0</accession>
<evidence type="ECO:0000256" key="1">
    <source>
        <dbReference type="ARBA" id="ARBA00023015"/>
    </source>
</evidence>
<dbReference type="PANTHER" id="PTHR30055:SF234">
    <property type="entry name" value="HTH-TYPE TRANSCRIPTIONAL REGULATOR BETI"/>
    <property type="match status" value="1"/>
</dbReference>
<keyword evidence="1" id="KW-0805">Transcription regulation</keyword>
<reference evidence="6 7" key="1">
    <citation type="submission" date="2019-07" db="EMBL/GenBank/DDBJ databases">
        <title>Microlunatus dokdonensis sp. nov. isolated from the rhizospheric soil of the wild plant Elymus tsukushiensis.</title>
        <authorList>
            <person name="Ghim S.-Y."/>
            <person name="Hwang Y.-J."/>
            <person name="Son J.-S."/>
            <person name="Shin J.-H."/>
        </authorList>
    </citation>
    <scope>NUCLEOTIDE SEQUENCE [LARGE SCALE GENOMIC DNA]</scope>
    <source>
        <strain evidence="6 7">KUDC0627</strain>
    </source>
</reference>
<proteinExistence type="predicted"/>